<dbReference type="RefSeq" id="WP_199702096.1">
    <property type="nucleotide sequence ID" value="NZ_QUAL01000236.1"/>
</dbReference>
<dbReference type="InterPro" id="IPR049804">
    <property type="entry name" value="Choice_anch_L"/>
</dbReference>
<evidence type="ECO:0000313" key="2">
    <source>
        <dbReference type="EMBL" id="RIQ16676.1"/>
    </source>
</evidence>
<feature type="chain" id="PRO_5038457616" description="Tandem-95 repeat protein" evidence="1">
    <location>
        <begin position="28"/>
        <end position="359"/>
    </location>
</feature>
<dbReference type="EMBL" id="QUAL01000236">
    <property type="protein sequence ID" value="RIQ16676.1"/>
    <property type="molecule type" value="Genomic_DNA"/>
</dbReference>
<dbReference type="Proteomes" id="UP000284057">
    <property type="component" value="Unassembled WGS sequence"/>
</dbReference>
<dbReference type="Gene3D" id="2.60.40.3440">
    <property type="match status" value="1"/>
</dbReference>
<name>A0A418KKF5_9ACTN</name>
<comment type="caution">
    <text evidence="2">The sequence shown here is derived from an EMBL/GenBank/DDBJ whole genome shotgun (WGS) entry which is preliminary data.</text>
</comment>
<accession>A0A418KKF5</accession>
<keyword evidence="3" id="KW-1185">Reference proteome</keyword>
<keyword evidence="1" id="KW-0732">Signal</keyword>
<gene>
    <name evidence="2" type="ORF">DY240_22705</name>
</gene>
<sequence>MGSPFVKRTAALLAGGILMLGATAVPAAAESAGDQVLVDLSMDLTPEDLARTLVGDDVAVENVRYTGHDMAAGLADGFEDVFGIPGGVVLASGGFSSTPGIIRGPNDSTATSLEFFQPGDPDLEVLAGDVTHDAAVLEFDFVPASDELRLDYVFGSDEYHEYVGVDSDVFAIFVNGENCAVVGDDAEPVSINTVNLGSNAALFVDNDLLTLGAAPHDTQFDGFTTVLTCVADVVAGETNHIKLGLADGGSSVIDTGVFDSAAIIAPGLPDTGHAPVADDQAVETYVDTPVEIALTGTDEDGDELGYEVVSEPEHGTLSGEAPDLTYTPAEGYVGEDAFTFTVSDGTAVSEPATVTVSVV</sequence>
<evidence type="ECO:0008006" key="4">
    <source>
        <dbReference type="Google" id="ProtNLM"/>
    </source>
</evidence>
<evidence type="ECO:0000313" key="3">
    <source>
        <dbReference type="Proteomes" id="UP000284057"/>
    </source>
</evidence>
<feature type="non-terminal residue" evidence="2">
    <location>
        <position position="359"/>
    </location>
</feature>
<protein>
    <recommendedName>
        <fullName evidence="4">Tandem-95 repeat protein</fullName>
    </recommendedName>
</protein>
<dbReference type="Pfam" id="PF17963">
    <property type="entry name" value="Big_9"/>
    <property type="match status" value="1"/>
</dbReference>
<feature type="signal peptide" evidence="1">
    <location>
        <begin position="1"/>
        <end position="27"/>
    </location>
</feature>
<evidence type="ECO:0000256" key="1">
    <source>
        <dbReference type="SAM" id="SignalP"/>
    </source>
</evidence>
<reference evidence="2 3" key="1">
    <citation type="submission" date="2018-09" db="EMBL/GenBank/DDBJ databases">
        <title>Isolation, diversity and antifungal activity of actinobacteria from wheat.</title>
        <authorList>
            <person name="Han C."/>
        </authorList>
    </citation>
    <scope>NUCLEOTIDE SEQUENCE [LARGE SCALE GENOMIC DNA]</scope>
    <source>
        <strain evidence="2 3">NEAU-YY265</strain>
    </source>
</reference>
<organism evidence="2 3">
    <name type="scientific">Jiangella rhizosphaerae</name>
    <dbReference type="NCBI Taxonomy" id="2293569"/>
    <lineage>
        <taxon>Bacteria</taxon>
        <taxon>Bacillati</taxon>
        <taxon>Actinomycetota</taxon>
        <taxon>Actinomycetes</taxon>
        <taxon>Jiangellales</taxon>
        <taxon>Jiangellaceae</taxon>
        <taxon>Jiangella</taxon>
    </lineage>
</organism>
<dbReference type="AlphaFoldDB" id="A0A418KKF5"/>
<proteinExistence type="predicted"/>
<dbReference type="NCBIfam" id="NF038133">
    <property type="entry name" value="choice_anch_L"/>
    <property type="match status" value="1"/>
</dbReference>